<accession>A0AA43QGN7</accession>
<keyword evidence="2" id="KW-1133">Transmembrane helix</keyword>
<dbReference type="AlphaFoldDB" id="A0AA43QGN7"/>
<feature type="compositionally biased region" description="Basic and acidic residues" evidence="1">
    <location>
        <begin position="794"/>
        <end position="803"/>
    </location>
</feature>
<evidence type="ECO:0000313" key="3">
    <source>
        <dbReference type="EMBL" id="MDI1486216.1"/>
    </source>
</evidence>
<reference evidence="3" key="1">
    <citation type="journal article" date="2023" name="Genome Biol. Evol.">
        <title>First Whole Genome Sequence and Flow Cytometry Genome Size Data for the Lichen-Forming Fungus Ramalina farinacea (Ascomycota).</title>
        <authorList>
            <person name="Llewellyn T."/>
            <person name="Mian S."/>
            <person name="Hill R."/>
            <person name="Leitch I.J."/>
            <person name="Gaya E."/>
        </authorList>
    </citation>
    <scope>NUCLEOTIDE SEQUENCE</scope>
    <source>
        <strain evidence="3">LIQ254RAFAR</strain>
    </source>
</reference>
<keyword evidence="4" id="KW-1185">Reference proteome</keyword>
<proteinExistence type="predicted"/>
<feature type="region of interest" description="Disordered" evidence="1">
    <location>
        <begin position="794"/>
        <end position="815"/>
    </location>
</feature>
<feature type="transmembrane region" description="Helical" evidence="2">
    <location>
        <begin position="214"/>
        <end position="237"/>
    </location>
</feature>
<dbReference type="Proteomes" id="UP001161017">
    <property type="component" value="Unassembled WGS sequence"/>
</dbReference>
<evidence type="ECO:0000313" key="4">
    <source>
        <dbReference type="Proteomes" id="UP001161017"/>
    </source>
</evidence>
<evidence type="ECO:0000256" key="1">
    <source>
        <dbReference type="SAM" id="MobiDB-lite"/>
    </source>
</evidence>
<gene>
    <name evidence="3" type="ORF">OHK93_005442</name>
</gene>
<feature type="transmembrane region" description="Helical" evidence="2">
    <location>
        <begin position="709"/>
        <end position="733"/>
    </location>
</feature>
<dbReference type="EMBL" id="JAPUFD010000003">
    <property type="protein sequence ID" value="MDI1486216.1"/>
    <property type="molecule type" value="Genomic_DNA"/>
</dbReference>
<sequence length="815" mass="91258">MAHVASDVEMHDMEGVEHRNRALSIPISAKDHLLLDEPSRTSPSFDDRASGHHSMQSAYASPMLPKGEDLSQEPSLIHEDERSFEPRKAALDGRWWRALWRCTPHILPLSVTIFIIVLNVAQAYWQDLGRPHQTTRLQAWQYAAKAHELLMAYSITAIAVHRIQYDLCVSKGVPLGFVSAGYQLSDPLFVFSKEWLGGVTSFTHPKGLTKVMPLGILLLLGFGLTVIVGPSSAVVMIPQLDWWDVPKPQVFGDIPERPYMNFTAAQLWVPDITNDLYNQEVDCPNDKNNQDCPTPALDLVGGWVAQHQNQGLQPNITVAQDGGVTRYLTSVGGPYDESSWTVTSTVGWRFARDLGSFWEWMVERNTSLAQNISRPLITPSFTDPSLKMRKPLVQAQCQTYFNPDWNATQFEFPHDQLKTPPLDEFLDEIWTLPNSFVKDLVGDNRNPGYIPDDDRPKVLFDWYDAATNLSTKGAPSLGAVVIASTTNENETMLAACSFDGRWAPVKFYLDPRTDPTIRQDSPDPMDILKRTSQKDLRELKQMNMHLDWANTLNFDAPTDSDPKATAVTQLLEGLGNINAYNHWAIYPETPKDQNSLAWRISTTLGLLLTEALAHAYQDGTRSSVVYHDAPTSKYGVNESYVRPLDDLNVGDVTGWSKSKNKTTWVDQKDPTWNDSIPSWDVWAPQNGYTEMKVTVQRYGYGYGFNGVPIILATTALSLYGLLAIAHVILIILGRRTFNGFSGMGEMLALAWNSNPTQGLRNTSAGIDRTTTWKQVVRVREREGKQLQLVLGDARSDAGENDGKIRRRPVPGVLYA</sequence>
<keyword evidence="2" id="KW-0472">Membrane</keyword>
<evidence type="ECO:0000256" key="2">
    <source>
        <dbReference type="SAM" id="Phobius"/>
    </source>
</evidence>
<keyword evidence="2" id="KW-0812">Transmembrane</keyword>
<comment type="caution">
    <text evidence="3">The sequence shown here is derived from an EMBL/GenBank/DDBJ whole genome shotgun (WGS) entry which is preliminary data.</text>
</comment>
<protein>
    <submittedName>
        <fullName evidence="3">Uncharacterized protein</fullName>
    </submittedName>
</protein>
<organism evidence="3 4">
    <name type="scientific">Ramalina farinacea</name>
    <dbReference type="NCBI Taxonomy" id="258253"/>
    <lineage>
        <taxon>Eukaryota</taxon>
        <taxon>Fungi</taxon>
        <taxon>Dikarya</taxon>
        <taxon>Ascomycota</taxon>
        <taxon>Pezizomycotina</taxon>
        <taxon>Lecanoromycetes</taxon>
        <taxon>OSLEUM clade</taxon>
        <taxon>Lecanoromycetidae</taxon>
        <taxon>Lecanorales</taxon>
        <taxon>Lecanorineae</taxon>
        <taxon>Ramalinaceae</taxon>
        <taxon>Ramalina</taxon>
    </lineage>
</organism>
<name>A0AA43QGN7_9LECA</name>